<keyword evidence="6" id="KW-0732">Signal</keyword>
<dbReference type="InterPro" id="IPR000337">
    <property type="entry name" value="GPCR_3"/>
</dbReference>
<feature type="transmembrane region" description="Helical" evidence="15">
    <location>
        <begin position="824"/>
        <end position="847"/>
    </location>
</feature>
<dbReference type="InterPro" id="IPR028082">
    <property type="entry name" value="Peripla_BP_I"/>
</dbReference>
<dbReference type="GO" id="GO:0005886">
    <property type="term" value="C:plasma membrane"/>
    <property type="evidence" value="ECO:0007669"/>
    <property type="project" value="UniProtKB-SubCell"/>
</dbReference>
<reference evidence="17" key="1">
    <citation type="submission" date="2021-10" db="EMBL/GenBank/DDBJ databases">
        <title>Tropical sea cucumber genome reveals ecological adaptation and Cuvierian tubules defense mechanism.</title>
        <authorList>
            <person name="Chen T."/>
        </authorList>
    </citation>
    <scope>NUCLEOTIDE SEQUENCE</scope>
    <source>
        <strain evidence="17">Nanhai2018</strain>
        <tissue evidence="17">Muscle</tissue>
    </source>
</reference>
<evidence type="ECO:0000256" key="4">
    <source>
        <dbReference type="ARBA" id="ARBA00022553"/>
    </source>
</evidence>
<dbReference type="Pfam" id="PF07562">
    <property type="entry name" value="NCD3G"/>
    <property type="match status" value="1"/>
</dbReference>
<dbReference type="PRINTS" id="PR00248">
    <property type="entry name" value="GPCRMGR"/>
</dbReference>
<dbReference type="FunFam" id="3.40.50.2300:FF:000145">
    <property type="entry name" value="Glutamate receptor, metabotropic"/>
    <property type="match status" value="1"/>
</dbReference>
<keyword evidence="8" id="KW-0297">G-protein coupled receptor</keyword>
<dbReference type="PROSITE" id="PS50259">
    <property type="entry name" value="G_PROTEIN_RECEP_F3_4"/>
    <property type="match status" value="1"/>
</dbReference>
<dbReference type="InterPro" id="IPR050726">
    <property type="entry name" value="mGluR"/>
</dbReference>
<comment type="caution">
    <text evidence="17">The sequence shown here is derived from an EMBL/GenBank/DDBJ whole genome shotgun (WGS) entry which is preliminary data.</text>
</comment>
<dbReference type="Proteomes" id="UP001152320">
    <property type="component" value="Chromosome 16"/>
</dbReference>
<dbReference type="GO" id="GO:0007206">
    <property type="term" value="P:phospholipase C-activating G protein-coupled glutamate receptor signaling pathway"/>
    <property type="evidence" value="ECO:0007669"/>
    <property type="project" value="UniProtKB-ARBA"/>
</dbReference>
<comment type="similarity">
    <text evidence="2">Belongs to the G-protein coupled receptor 3 family.</text>
</comment>
<dbReference type="Gene3D" id="3.40.50.2300">
    <property type="match status" value="2"/>
</dbReference>
<dbReference type="PROSITE" id="PS00979">
    <property type="entry name" value="G_PROTEIN_RECEP_F3_1"/>
    <property type="match status" value="1"/>
</dbReference>
<feature type="compositionally biased region" description="Polar residues" evidence="14">
    <location>
        <begin position="980"/>
        <end position="1006"/>
    </location>
</feature>
<dbReference type="CDD" id="cd15285">
    <property type="entry name" value="7tmC_mGluR_group1"/>
    <property type="match status" value="1"/>
</dbReference>
<evidence type="ECO:0000256" key="13">
    <source>
        <dbReference type="ARBA" id="ARBA00023224"/>
    </source>
</evidence>
<protein>
    <submittedName>
        <fullName evidence="17">Metabotropic glutamate receptor 1</fullName>
    </submittedName>
</protein>
<dbReference type="InterPro" id="IPR017978">
    <property type="entry name" value="GPCR_3_C"/>
</dbReference>
<organism evidence="17 18">
    <name type="scientific">Holothuria leucospilota</name>
    <name type="common">Black long sea cucumber</name>
    <name type="synonym">Mertensiothuria leucospilota</name>
    <dbReference type="NCBI Taxonomy" id="206669"/>
    <lineage>
        <taxon>Eukaryota</taxon>
        <taxon>Metazoa</taxon>
        <taxon>Echinodermata</taxon>
        <taxon>Eleutherozoa</taxon>
        <taxon>Echinozoa</taxon>
        <taxon>Holothuroidea</taxon>
        <taxon>Aspidochirotacea</taxon>
        <taxon>Aspidochirotida</taxon>
        <taxon>Holothuriidae</taxon>
        <taxon>Holothuria</taxon>
    </lineage>
</organism>
<dbReference type="PANTHER" id="PTHR24060">
    <property type="entry name" value="METABOTROPIC GLUTAMATE RECEPTOR"/>
    <property type="match status" value="1"/>
</dbReference>
<keyword evidence="5 15" id="KW-0812">Transmembrane</keyword>
<evidence type="ECO:0000256" key="9">
    <source>
        <dbReference type="ARBA" id="ARBA00023136"/>
    </source>
</evidence>
<dbReference type="Gene3D" id="2.10.50.30">
    <property type="entry name" value="GPCR, family 3, nine cysteines domain"/>
    <property type="match status" value="1"/>
</dbReference>
<keyword evidence="4" id="KW-0597">Phosphoprotein</keyword>
<dbReference type="InterPro" id="IPR011500">
    <property type="entry name" value="GPCR_3_9-Cys_dom"/>
</dbReference>
<feature type="region of interest" description="Disordered" evidence="14">
    <location>
        <begin position="897"/>
        <end position="1025"/>
    </location>
</feature>
<evidence type="ECO:0000256" key="7">
    <source>
        <dbReference type="ARBA" id="ARBA00022989"/>
    </source>
</evidence>
<evidence type="ECO:0000256" key="6">
    <source>
        <dbReference type="ARBA" id="ARBA00022729"/>
    </source>
</evidence>
<evidence type="ECO:0000256" key="3">
    <source>
        <dbReference type="ARBA" id="ARBA00022475"/>
    </source>
</evidence>
<feature type="compositionally biased region" description="Polar residues" evidence="14">
    <location>
        <begin position="1050"/>
        <end position="1075"/>
    </location>
</feature>
<dbReference type="GO" id="GO:0004930">
    <property type="term" value="F:G protein-coupled receptor activity"/>
    <property type="evidence" value="ECO:0007669"/>
    <property type="project" value="UniProtKB-KW"/>
</dbReference>
<keyword evidence="9 15" id="KW-0472">Membrane</keyword>
<accession>A0A9Q0YSA8</accession>
<dbReference type="OrthoDB" id="425344at2759"/>
<feature type="compositionally biased region" description="Basic residues" evidence="14">
    <location>
        <begin position="961"/>
        <end position="977"/>
    </location>
</feature>
<evidence type="ECO:0000313" key="18">
    <source>
        <dbReference type="Proteomes" id="UP001152320"/>
    </source>
</evidence>
<dbReference type="SUPFAM" id="SSF53822">
    <property type="entry name" value="Periplasmic binding protein-like I"/>
    <property type="match status" value="1"/>
</dbReference>
<evidence type="ECO:0000256" key="14">
    <source>
        <dbReference type="SAM" id="MobiDB-lite"/>
    </source>
</evidence>
<feature type="transmembrane region" description="Helical" evidence="15">
    <location>
        <begin position="790"/>
        <end position="812"/>
    </location>
</feature>
<keyword evidence="11 17" id="KW-0675">Receptor</keyword>
<sequence length="1225" mass="136961">MLLDSTFPMPGSCLLLLMAVSFQGIYRGVFGVSATPVREVARIEGDLIIGALFSVHDKPPDDDKASRRQCGAIREQYGIQRVEVMLKTIRQINKDPNILPGVNLGCEIRDSCWFSSVALEQSLEFLSDSLSSIESSKQEATDDVPDACDAPSGPKKNPIVAVIGPGSSTVSIQVQNLLQLFNIPQIAYSATSKDLSDKSIYKTFLRVCPPDTMQAQAMVDIARRYNWTYVSAVYTEGNYGSSGFLAFKNLAHLDGICIASSEEISDTAADEEVDDVVRKLLETTTAKVVICFCQGETVRKLLNATKRMNIKNRFLFIGSDGWANRKEVTQDLEEFASGSITIKPHTKEYKQFNDYYFSLDPLNNTLNPWFKPFWEQKFNCRLSDEDNGDFQTASLQPCTGNESLDYQYQQDTKMGSVVNAIYVVANALDNMHRDLCGPNSSLCTAMDPVDGRVLLKYLYNVTFESESGELIKFDKKGDPTGRYDLYHFDRRWDDGTFDYLQIGEWFNGLLSINDSALVWKKRENYEVESYCSKPCSKGHKKNIRDNIQCCWACVPCGQRDYLKDEFTCEPCKEGYAPNAELTDCDLIEVEYMRWSDSQAILAIVIASVGLICTSFVIVTFIRYNGTPIIKASSRENSYILLIGITMCFALTFPYVSMPSIIVCYLQRICLGLSFCLCYSSLVVRTNRMARILAGSKKKILTRKPRFLSGTAQVVITVLIISVEIGIIVAFLIVEPPEAVTVYPTFNTARLICKSSTRAMVGPLGYDAFLVGMCTVYAFKTRNLPENFNEAKYIAFTMYTTCVVWLAFVPLYFGSGHMREIVVCFAVSLSAAVALACLFLPKTYIILFKPERNRRSSMTTSTLVRMHVGSFYDSSSRGFSSNNGTVDFSREKLLRTKSSNSRSSIGSGRSSLFASLRRRNNSVPAPRKMKALERDLNQRRRMPVYRYSSSSPQGTSPTATPKGRRPYVKWSVHRKKKDKTPTNANDIIQETSTSGQKLFDSPQASSNHTERKPPLSERRARSLEDDAILVSNGPVETVASGKDIDCKPRSPGSQGLSTISKSADNLENESNSQPNRTFVHNKFYNNGPNESPRIIINRAISSSFRNIPLSNASSVDQISQCSNPLQLTDNYLYSSSRENSISDQNSDVIVVDDEVTHNRGPMEESELKEVRKDKLRTADDGHIPVPRQDSLLPVEPEQESSDNQFVNEGTFDELLAMLVDLKSSDV</sequence>
<dbReference type="FunFam" id="2.10.50.30:FF:000001">
    <property type="entry name" value="metabotropic glutamate receptor 1"/>
    <property type="match status" value="1"/>
</dbReference>
<dbReference type="EMBL" id="JAIZAY010000016">
    <property type="protein sequence ID" value="KAJ8026655.1"/>
    <property type="molecule type" value="Genomic_DNA"/>
</dbReference>
<evidence type="ECO:0000256" key="10">
    <source>
        <dbReference type="ARBA" id="ARBA00023157"/>
    </source>
</evidence>
<feature type="transmembrane region" description="Helical" evidence="15">
    <location>
        <begin position="706"/>
        <end position="733"/>
    </location>
</feature>
<keyword evidence="18" id="KW-1185">Reference proteome</keyword>
<evidence type="ECO:0000256" key="1">
    <source>
        <dbReference type="ARBA" id="ARBA00004651"/>
    </source>
</evidence>
<evidence type="ECO:0000256" key="15">
    <source>
        <dbReference type="SAM" id="Phobius"/>
    </source>
</evidence>
<evidence type="ECO:0000256" key="2">
    <source>
        <dbReference type="ARBA" id="ARBA00007242"/>
    </source>
</evidence>
<dbReference type="FunFam" id="3.40.50.2300:FF:000219">
    <property type="entry name" value="Glutamate metabotropic receptor 5"/>
    <property type="match status" value="1"/>
</dbReference>
<keyword evidence="3" id="KW-1003">Cell membrane</keyword>
<dbReference type="AlphaFoldDB" id="A0A9Q0YSA8"/>
<gene>
    <name evidence="17" type="ORF">HOLleu_31556</name>
</gene>
<feature type="domain" description="G-protein coupled receptors family 3 profile" evidence="16">
    <location>
        <begin position="598"/>
        <end position="861"/>
    </location>
</feature>
<keyword evidence="10" id="KW-1015">Disulfide bond</keyword>
<proteinExistence type="inferred from homology"/>
<feature type="transmembrane region" description="Helical" evidence="15">
    <location>
        <begin position="664"/>
        <end position="685"/>
    </location>
</feature>
<evidence type="ECO:0000256" key="12">
    <source>
        <dbReference type="ARBA" id="ARBA00023180"/>
    </source>
</evidence>
<dbReference type="InterPro" id="IPR038550">
    <property type="entry name" value="GPCR_3_9-Cys_sf"/>
</dbReference>
<feature type="compositionally biased region" description="Polar residues" evidence="14">
    <location>
        <begin position="946"/>
        <end position="958"/>
    </location>
</feature>
<feature type="transmembrane region" description="Helical" evidence="15">
    <location>
        <begin position="599"/>
        <end position="623"/>
    </location>
</feature>
<feature type="transmembrane region" description="Helical" evidence="15">
    <location>
        <begin position="635"/>
        <end position="652"/>
    </location>
</feature>
<dbReference type="InterPro" id="IPR000162">
    <property type="entry name" value="GPCR_3_mtglu_rcpt"/>
</dbReference>
<dbReference type="PRINTS" id="PR00593">
    <property type="entry name" value="MTABOTROPICR"/>
</dbReference>
<feature type="compositionally biased region" description="Low complexity" evidence="14">
    <location>
        <begin position="897"/>
        <end position="910"/>
    </location>
</feature>
<name>A0A9Q0YSA8_HOLLE</name>
<dbReference type="InterPro" id="IPR001828">
    <property type="entry name" value="ANF_lig-bd_rcpt"/>
</dbReference>
<keyword evidence="13" id="KW-0807">Transducer</keyword>
<dbReference type="PROSITE" id="PS00981">
    <property type="entry name" value="G_PROTEIN_RECEP_F3_3"/>
    <property type="match status" value="1"/>
</dbReference>
<evidence type="ECO:0000256" key="11">
    <source>
        <dbReference type="ARBA" id="ARBA00023170"/>
    </source>
</evidence>
<evidence type="ECO:0000259" key="16">
    <source>
        <dbReference type="PROSITE" id="PS50259"/>
    </source>
</evidence>
<evidence type="ECO:0000256" key="8">
    <source>
        <dbReference type="ARBA" id="ARBA00023040"/>
    </source>
</evidence>
<dbReference type="InterPro" id="IPR017979">
    <property type="entry name" value="GPCR_3_CS"/>
</dbReference>
<keyword evidence="12" id="KW-0325">Glycoprotein</keyword>
<feature type="region of interest" description="Disordered" evidence="14">
    <location>
        <begin position="1178"/>
        <end position="1201"/>
    </location>
</feature>
<evidence type="ECO:0000256" key="5">
    <source>
        <dbReference type="ARBA" id="ARBA00022692"/>
    </source>
</evidence>
<comment type="subcellular location">
    <subcellularLocation>
        <location evidence="1">Cell membrane</location>
        <topology evidence="1">Multi-pass membrane protein</topology>
    </subcellularLocation>
</comment>
<evidence type="ECO:0000313" key="17">
    <source>
        <dbReference type="EMBL" id="KAJ8026655.1"/>
    </source>
</evidence>
<feature type="region of interest" description="Disordered" evidence="14">
    <location>
        <begin position="1038"/>
        <end position="1075"/>
    </location>
</feature>
<dbReference type="Pfam" id="PF00003">
    <property type="entry name" value="7tm_3"/>
    <property type="match status" value="1"/>
</dbReference>
<keyword evidence="7 15" id="KW-1133">Transmembrane helix</keyword>
<dbReference type="Pfam" id="PF01094">
    <property type="entry name" value="ANF_receptor"/>
    <property type="match status" value="1"/>
</dbReference>
<feature type="compositionally biased region" description="Basic and acidic residues" evidence="14">
    <location>
        <begin position="1007"/>
        <end position="1023"/>
    </location>
</feature>
<dbReference type="PROSITE" id="PS00980">
    <property type="entry name" value="G_PROTEIN_RECEP_F3_2"/>
    <property type="match status" value="1"/>
</dbReference>